<evidence type="ECO:0000313" key="1">
    <source>
        <dbReference type="EMBL" id="TDW16130.1"/>
    </source>
</evidence>
<dbReference type="EMBL" id="SODD01000028">
    <property type="protein sequence ID" value="TDW16130.1"/>
    <property type="molecule type" value="Genomic_DNA"/>
</dbReference>
<reference evidence="1 2" key="1">
    <citation type="submission" date="2019-03" db="EMBL/GenBank/DDBJ databases">
        <title>Genomic Encyclopedia of Type Strains, Phase IV (KMG-IV): sequencing the most valuable type-strain genomes for metagenomic binning, comparative biology and taxonomic classification.</title>
        <authorList>
            <person name="Goeker M."/>
        </authorList>
    </citation>
    <scope>NUCLEOTIDE SEQUENCE [LARGE SCALE GENOMIC DNA]</scope>
    <source>
        <strain evidence="1 2">DSM 28867</strain>
    </source>
</reference>
<gene>
    <name evidence="1" type="ORF">EDD63_12834</name>
</gene>
<dbReference type="RefSeq" id="WP_134170202.1">
    <property type="nucleotide sequence ID" value="NZ_SODD01000028.1"/>
</dbReference>
<keyword evidence="2" id="KW-1185">Reference proteome</keyword>
<dbReference type="AlphaFoldDB" id="A0A4R7ZLQ8"/>
<sequence length="80" mass="9348">MQLFKKYIKVITMCDEHGALTPIYIIWNNGSKYKIDKILEVRKAASKVGGCGILYRCRIGKSERSIFYEINRWFIESTNP</sequence>
<comment type="caution">
    <text evidence="1">The sequence shown here is derived from an EMBL/GenBank/DDBJ whole genome shotgun (WGS) entry which is preliminary data.</text>
</comment>
<dbReference type="OrthoDB" id="1683857at2"/>
<organism evidence="1 2">
    <name type="scientific">Breznakia blatticola</name>
    <dbReference type="NCBI Taxonomy" id="1754012"/>
    <lineage>
        <taxon>Bacteria</taxon>
        <taxon>Bacillati</taxon>
        <taxon>Bacillota</taxon>
        <taxon>Erysipelotrichia</taxon>
        <taxon>Erysipelotrichales</taxon>
        <taxon>Erysipelotrichaceae</taxon>
        <taxon>Breznakia</taxon>
    </lineage>
</organism>
<protein>
    <submittedName>
        <fullName evidence="1">Uncharacterized protein</fullName>
    </submittedName>
</protein>
<proteinExistence type="predicted"/>
<accession>A0A4R7ZLQ8</accession>
<dbReference type="Proteomes" id="UP000294743">
    <property type="component" value="Unassembled WGS sequence"/>
</dbReference>
<evidence type="ECO:0000313" key="2">
    <source>
        <dbReference type="Proteomes" id="UP000294743"/>
    </source>
</evidence>
<name>A0A4R7ZLQ8_9FIRM</name>